<keyword evidence="3" id="KW-1185">Reference proteome</keyword>
<name>A0A5B8L4Y9_9HYPH</name>
<evidence type="ECO:0000313" key="2">
    <source>
        <dbReference type="EMBL" id="QDZ03106.1"/>
    </source>
</evidence>
<dbReference type="AlphaFoldDB" id="A0A5B8L4Y9"/>
<dbReference type="InterPro" id="IPR002539">
    <property type="entry name" value="MaoC-like_dom"/>
</dbReference>
<dbReference type="Proteomes" id="UP000321389">
    <property type="component" value="Chromosome"/>
</dbReference>
<reference evidence="2" key="1">
    <citation type="submission" date="2020-04" db="EMBL/GenBank/DDBJ databases">
        <title>Nitratireductor sp. nov. isolated from mangrove soil.</title>
        <authorList>
            <person name="Ye Y."/>
        </authorList>
    </citation>
    <scope>NUCLEOTIDE SEQUENCE</scope>
    <source>
        <strain evidence="2">SY7</strain>
    </source>
</reference>
<gene>
    <name evidence="2" type="ORF">FQ775_23580</name>
</gene>
<dbReference type="InterPro" id="IPR039375">
    <property type="entry name" value="NodN-like"/>
</dbReference>
<dbReference type="RefSeq" id="WP_146301739.1">
    <property type="nucleotide sequence ID" value="NZ_CP042301.2"/>
</dbReference>
<dbReference type="KEGG" id="niy:FQ775_23580"/>
<dbReference type="EMBL" id="CP042301">
    <property type="protein sequence ID" value="QDZ03106.1"/>
    <property type="molecule type" value="Genomic_DNA"/>
</dbReference>
<accession>A0A5B8L4Y9</accession>
<dbReference type="Gene3D" id="3.10.129.10">
    <property type="entry name" value="Hotdog Thioesterase"/>
    <property type="match status" value="1"/>
</dbReference>
<dbReference type="PANTHER" id="PTHR42993:SF1">
    <property type="entry name" value="MAOC-LIKE DEHYDRATASE DOMAIN-CONTAINING PROTEIN"/>
    <property type="match status" value="1"/>
</dbReference>
<dbReference type="InterPro" id="IPR029069">
    <property type="entry name" value="HotDog_dom_sf"/>
</dbReference>
<evidence type="ECO:0000259" key="1">
    <source>
        <dbReference type="Pfam" id="PF01575"/>
    </source>
</evidence>
<feature type="domain" description="MaoC-like" evidence="1">
    <location>
        <begin position="16"/>
        <end position="120"/>
    </location>
</feature>
<dbReference type="OrthoDB" id="9801735at2"/>
<proteinExistence type="predicted"/>
<dbReference type="CDD" id="cd03450">
    <property type="entry name" value="NodN"/>
    <property type="match status" value="1"/>
</dbReference>
<evidence type="ECO:0000313" key="3">
    <source>
        <dbReference type="Proteomes" id="UP000321389"/>
    </source>
</evidence>
<dbReference type="PANTHER" id="PTHR42993">
    <property type="entry name" value="MAOC-LIKE DEHYDRATASE DOMAIN-CONTAINING PROTEIN"/>
    <property type="match status" value="1"/>
</dbReference>
<dbReference type="SUPFAM" id="SSF54637">
    <property type="entry name" value="Thioesterase/thiol ester dehydrase-isomerase"/>
    <property type="match status" value="1"/>
</dbReference>
<protein>
    <submittedName>
        <fullName evidence="2">MaoC family dehydratase</fullName>
    </submittedName>
</protein>
<dbReference type="Pfam" id="PF01575">
    <property type="entry name" value="MaoC_dehydratas"/>
    <property type="match status" value="1"/>
</dbReference>
<organism evidence="2 3">
    <name type="scientific">Nitratireductor mangrovi</name>
    <dbReference type="NCBI Taxonomy" id="2599600"/>
    <lineage>
        <taxon>Bacteria</taxon>
        <taxon>Pseudomonadati</taxon>
        <taxon>Pseudomonadota</taxon>
        <taxon>Alphaproteobacteria</taxon>
        <taxon>Hyphomicrobiales</taxon>
        <taxon>Phyllobacteriaceae</taxon>
        <taxon>Nitratireductor</taxon>
    </lineage>
</organism>
<sequence>MPKARLEPVHPDNVSAAVGTEIGVSPWREVTQRMIDQFADATDDHQFIHVDPARAARETPFGGTIAHGFLSLSLLSTFAFEAVPPLAGAVIDINYGFDQVRFKAPVKTGSRVRARFFLANANIRPSGWVEIAYDVTIEIENGKKPALTARWLTLSQIQRAEQA</sequence>